<dbReference type="OrthoDB" id="2756615at2759"/>
<evidence type="ECO:0008006" key="5">
    <source>
        <dbReference type="Google" id="ProtNLM"/>
    </source>
</evidence>
<dbReference type="Gene3D" id="2.60.120.260">
    <property type="entry name" value="Galactose-binding domain-like"/>
    <property type="match status" value="2"/>
</dbReference>
<feature type="region of interest" description="Disordered" evidence="1">
    <location>
        <begin position="398"/>
        <end position="430"/>
    </location>
</feature>
<dbReference type="Proteomes" id="UP000559027">
    <property type="component" value="Unassembled WGS sequence"/>
</dbReference>
<evidence type="ECO:0000256" key="1">
    <source>
        <dbReference type="SAM" id="MobiDB-lite"/>
    </source>
</evidence>
<name>A0A8H5FSC0_9AGAR</name>
<keyword evidence="4" id="KW-1185">Reference proteome</keyword>
<sequence length="430" mass="46988">MSVLNLYYDESSFNLQYSPPTAWADNSSELWTSGRSKVVNQFPGAQLTFKFNGTSAMFYGASLNDSKFAPMIDNLVQPSVSLPSSNPPTYGLWYQTPPLQPGQHTIVFNDLPQLTLDYVIVGIDPSTVFQNTLVLISDSDPRITYTGNWEQDVSRFKTLQPFTFIGDYSTRSSCNPGDTLSFEFSGSSLQMWGVFDWQLVGDVTAAYTIDGQQVAQQRYQADTTSQQRIDGVQTNYQLFTHDSLTDGVHTLTVNITSCTNQRFSLDYITYTPSFTSGKDAPASTAPPTSSSPSASHKFPTGAIAGIVVGAVGLVAIAILILWFYRRRRKTAAEPFPASGSTTAITRKEEVPPHMRYLRPQASQGTVDLTEGTSTSGTWVVAPHPSDVRNINELVSSVPPPAYLNHQTPPAPTESMTETATATHPTSRSPS</sequence>
<feature type="transmembrane region" description="Helical" evidence="2">
    <location>
        <begin position="302"/>
        <end position="324"/>
    </location>
</feature>
<gene>
    <name evidence="3" type="ORF">D9756_010000</name>
</gene>
<keyword evidence="2" id="KW-0472">Membrane</keyword>
<evidence type="ECO:0000313" key="4">
    <source>
        <dbReference type="Proteomes" id="UP000559027"/>
    </source>
</evidence>
<organism evidence="3 4">
    <name type="scientific">Leucocoprinus leucothites</name>
    <dbReference type="NCBI Taxonomy" id="201217"/>
    <lineage>
        <taxon>Eukaryota</taxon>
        <taxon>Fungi</taxon>
        <taxon>Dikarya</taxon>
        <taxon>Basidiomycota</taxon>
        <taxon>Agaricomycotina</taxon>
        <taxon>Agaricomycetes</taxon>
        <taxon>Agaricomycetidae</taxon>
        <taxon>Agaricales</taxon>
        <taxon>Agaricineae</taxon>
        <taxon>Agaricaceae</taxon>
        <taxon>Leucocoprinus</taxon>
    </lineage>
</organism>
<comment type="caution">
    <text evidence="3">The sequence shown here is derived from an EMBL/GenBank/DDBJ whole genome shotgun (WGS) entry which is preliminary data.</text>
</comment>
<dbReference type="AlphaFoldDB" id="A0A8H5FSC0"/>
<feature type="compositionally biased region" description="Polar residues" evidence="1">
    <location>
        <begin position="413"/>
        <end position="430"/>
    </location>
</feature>
<proteinExistence type="predicted"/>
<reference evidence="3 4" key="1">
    <citation type="journal article" date="2020" name="ISME J.">
        <title>Uncovering the hidden diversity of litter-decomposition mechanisms in mushroom-forming fungi.</title>
        <authorList>
            <person name="Floudas D."/>
            <person name="Bentzer J."/>
            <person name="Ahren D."/>
            <person name="Johansson T."/>
            <person name="Persson P."/>
            <person name="Tunlid A."/>
        </authorList>
    </citation>
    <scope>NUCLEOTIDE SEQUENCE [LARGE SCALE GENOMIC DNA]</scope>
    <source>
        <strain evidence="3 4">CBS 146.42</strain>
    </source>
</reference>
<dbReference type="EMBL" id="JAACJO010000026">
    <property type="protein sequence ID" value="KAF5347351.1"/>
    <property type="molecule type" value="Genomic_DNA"/>
</dbReference>
<dbReference type="PANTHER" id="PTHR16861:SF4">
    <property type="entry name" value="SH3 DOMAIN PROTEIN (AFU_ORTHOLOGUE AFUA_1G13610)"/>
    <property type="match status" value="1"/>
</dbReference>
<keyword evidence="2" id="KW-1133">Transmembrane helix</keyword>
<dbReference type="PANTHER" id="PTHR16861">
    <property type="entry name" value="GLYCOPROTEIN 38"/>
    <property type="match status" value="1"/>
</dbReference>
<evidence type="ECO:0000313" key="3">
    <source>
        <dbReference type="EMBL" id="KAF5347351.1"/>
    </source>
</evidence>
<feature type="compositionally biased region" description="Polar residues" evidence="1">
    <location>
        <begin position="360"/>
        <end position="377"/>
    </location>
</feature>
<accession>A0A8H5FSC0</accession>
<dbReference type="CDD" id="cd12087">
    <property type="entry name" value="TM_EGFR-like"/>
    <property type="match status" value="1"/>
</dbReference>
<protein>
    <recommendedName>
        <fullName evidence="5">Transmembrane protein</fullName>
    </recommendedName>
</protein>
<feature type="region of interest" description="Disordered" evidence="1">
    <location>
        <begin position="358"/>
        <end position="383"/>
    </location>
</feature>
<keyword evidence="2" id="KW-0812">Transmembrane</keyword>
<evidence type="ECO:0000256" key="2">
    <source>
        <dbReference type="SAM" id="Phobius"/>
    </source>
</evidence>